<dbReference type="EMBL" id="JAAHCF010000703">
    <property type="protein sequence ID" value="KAK8142322.1"/>
    <property type="molecule type" value="Genomic_DNA"/>
</dbReference>
<dbReference type="Proteomes" id="UP001397290">
    <property type="component" value="Unassembled WGS sequence"/>
</dbReference>
<reference evidence="2 3" key="1">
    <citation type="submission" date="2020-02" db="EMBL/GenBank/DDBJ databases">
        <title>Comparative genomics of the hypocrealean fungal genus Beauvera.</title>
        <authorList>
            <person name="Showalter D.N."/>
            <person name="Bushley K.E."/>
            <person name="Rehner S.A."/>
        </authorList>
    </citation>
    <scope>NUCLEOTIDE SEQUENCE [LARGE SCALE GENOMIC DNA]</scope>
    <source>
        <strain evidence="2 3">ARSEF4384</strain>
    </source>
</reference>
<organism evidence="2 3">
    <name type="scientific">Beauveria asiatica</name>
    <dbReference type="NCBI Taxonomy" id="1069075"/>
    <lineage>
        <taxon>Eukaryota</taxon>
        <taxon>Fungi</taxon>
        <taxon>Dikarya</taxon>
        <taxon>Ascomycota</taxon>
        <taxon>Pezizomycotina</taxon>
        <taxon>Sordariomycetes</taxon>
        <taxon>Hypocreomycetidae</taxon>
        <taxon>Hypocreales</taxon>
        <taxon>Cordycipitaceae</taxon>
        <taxon>Beauveria</taxon>
    </lineage>
</organism>
<name>A0AAW0RJG0_9HYPO</name>
<keyword evidence="3" id="KW-1185">Reference proteome</keyword>
<feature type="compositionally biased region" description="Polar residues" evidence="1">
    <location>
        <begin position="293"/>
        <end position="304"/>
    </location>
</feature>
<feature type="compositionally biased region" description="Polar residues" evidence="1">
    <location>
        <begin position="274"/>
        <end position="285"/>
    </location>
</feature>
<accession>A0AAW0RJG0</accession>
<feature type="region of interest" description="Disordered" evidence="1">
    <location>
        <begin position="274"/>
        <end position="304"/>
    </location>
</feature>
<dbReference type="AlphaFoldDB" id="A0AAW0RJG0"/>
<comment type="caution">
    <text evidence="2">The sequence shown here is derived from an EMBL/GenBank/DDBJ whole genome shotgun (WGS) entry which is preliminary data.</text>
</comment>
<evidence type="ECO:0000313" key="2">
    <source>
        <dbReference type="EMBL" id="KAK8142322.1"/>
    </source>
</evidence>
<evidence type="ECO:0008006" key="4">
    <source>
        <dbReference type="Google" id="ProtNLM"/>
    </source>
</evidence>
<feature type="region of interest" description="Disordered" evidence="1">
    <location>
        <begin position="200"/>
        <end position="237"/>
    </location>
</feature>
<sequence length="314" mass="34177">MLVAGAGLTAATPLIRHTEYKKPFVFDIGKCDKNTEDCQGTFKYCRDHLYQFVESFEDPAECLASREPGPMPLKPFWQSDKRTLTNCGLGDGGSTKRNSEPCVGTIEYCQKGHYTAHHESFGSADECVASRQDPALRPFIVGASANNFGRCGYWPNRQKKHSEPCVGTTRYCARGYWREYNEEQYVNEKECLEARNPQFAPAKAASEPPVALTPESMPETTLVPPSRTTSKAASEPESKPALLQMEHAQSACQSASKSQSEFVSKATPKITSNSAFTSTCQSTAKPSPEPTPAVTSAVTPGSSVSAKSVCNCEC</sequence>
<protein>
    <recommendedName>
        <fullName evidence="4">Secreted protein</fullName>
    </recommendedName>
</protein>
<proteinExistence type="predicted"/>
<evidence type="ECO:0000313" key="3">
    <source>
        <dbReference type="Proteomes" id="UP001397290"/>
    </source>
</evidence>
<gene>
    <name evidence="2" type="ORF">G3M48_008991</name>
</gene>
<evidence type="ECO:0000256" key="1">
    <source>
        <dbReference type="SAM" id="MobiDB-lite"/>
    </source>
</evidence>